<dbReference type="GO" id="GO:0016282">
    <property type="term" value="C:eukaryotic 43S preinitiation complex"/>
    <property type="evidence" value="ECO:0007669"/>
    <property type="project" value="UniProtKB-UniRule"/>
</dbReference>
<proteinExistence type="inferred from homology"/>
<dbReference type="InterPro" id="IPR015943">
    <property type="entry name" value="WD40/YVTN_repeat-like_dom_sf"/>
</dbReference>
<keyword evidence="1 7" id="KW-0963">Cytoplasm</keyword>
<feature type="repeat" description="WD" evidence="8">
    <location>
        <begin position="143"/>
        <end position="184"/>
    </location>
</feature>
<dbReference type="Gene3D" id="2.130.10.10">
    <property type="entry name" value="YVTN repeat-like/Quinoprotein amine dehydrogenase"/>
    <property type="match status" value="1"/>
</dbReference>
<protein>
    <recommendedName>
        <fullName evidence="7">Eukaryotic translation initiation factor 3 subunit I</fullName>
        <shortName evidence="7">eIF3i</shortName>
    </recommendedName>
</protein>
<dbReference type="AlphaFoldDB" id="A0A7S1T9J4"/>
<reference evidence="9" key="1">
    <citation type="submission" date="2021-01" db="EMBL/GenBank/DDBJ databases">
        <authorList>
            <person name="Corre E."/>
            <person name="Pelletier E."/>
            <person name="Niang G."/>
            <person name="Scheremetjew M."/>
            <person name="Finn R."/>
            <person name="Kale V."/>
            <person name="Holt S."/>
            <person name="Cochrane G."/>
            <person name="Meng A."/>
            <person name="Brown T."/>
            <person name="Cohen L."/>
        </authorList>
    </citation>
    <scope>NUCLEOTIDE SEQUENCE</scope>
    <source>
        <strain evidence="9">SAG 36.94</strain>
    </source>
</reference>
<dbReference type="SMART" id="SM00320">
    <property type="entry name" value="WD40"/>
    <property type="match status" value="6"/>
</dbReference>
<feature type="repeat" description="WD" evidence="8">
    <location>
        <begin position="185"/>
        <end position="226"/>
    </location>
</feature>
<comment type="subcellular location">
    <subcellularLocation>
        <location evidence="7">Cytoplasm</location>
    </subcellularLocation>
</comment>
<dbReference type="PANTHER" id="PTHR19877">
    <property type="entry name" value="EUKARYOTIC TRANSLATION INITIATION FACTOR 3 SUBUNIT I"/>
    <property type="match status" value="1"/>
</dbReference>
<dbReference type="PANTHER" id="PTHR19877:SF1">
    <property type="entry name" value="EUKARYOTIC TRANSLATION INITIATION FACTOR 3 SUBUNIT I"/>
    <property type="match status" value="1"/>
</dbReference>
<dbReference type="PROSITE" id="PS50294">
    <property type="entry name" value="WD_REPEATS_REGION"/>
    <property type="match status" value="2"/>
</dbReference>
<organism evidence="9">
    <name type="scientific">Compsopogon caeruleus</name>
    <dbReference type="NCBI Taxonomy" id="31354"/>
    <lineage>
        <taxon>Eukaryota</taxon>
        <taxon>Rhodophyta</taxon>
        <taxon>Compsopogonophyceae</taxon>
        <taxon>Compsopogonales</taxon>
        <taxon>Compsopogonaceae</taxon>
        <taxon>Compsopogon</taxon>
    </lineage>
</organism>
<keyword evidence="5 7" id="KW-0648">Protein biosynthesis</keyword>
<dbReference type="InterPro" id="IPR036322">
    <property type="entry name" value="WD40_repeat_dom_sf"/>
</dbReference>
<dbReference type="Pfam" id="PF24805">
    <property type="entry name" value="EIF3I"/>
    <property type="match status" value="1"/>
</dbReference>
<evidence type="ECO:0000256" key="4">
    <source>
        <dbReference type="ARBA" id="ARBA00022737"/>
    </source>
</evidence>
<dbReference type="GO" id="GO:0003723">
    <property type="term" value="F:RNA binding"/>
    <property type="evidence" value="ECO:0007669"/>
    <property type="project" value="TreeGrafter"/>
</dbReference>
<dbReference type="EMBL" id="HBGH01003624">
    <property type="protein sequence ID" value="CAD9229281.1"/>
    <property type="molecule type" value="Transcribed_RNA"/>
</dbReference>
<keyword evidence="3 8" id="KW-0853">WD repeat</keyword>
<evidence type="ECO:0000256" key="6">
    <source>
        <dbReference type="ARBA" id="ARBA00038394"/>
    </source>
</evidence>
<keyword evidence="2 7" id="KW-0396">Initiation factor</keyword>
<feature type="repeat" description="WD" evidence="8">
    <location>
        <begin position="6"/>
        <end position="47"/>
    </location>
</feature>
<evidence type="ECO:0000256" key="8">
    <source>
        <dbReference type="PROSITE-ProRule" id="PRU00221"/>
    </source>
</evidence>
<evidence type="ECO:0000256" key="7">
    <source>
        <dbReference type="HAMAP-Rule" id="MF_03008"/>
    </source>
</evidence>
<dbReference type="SUPFAM" id="SSF50978">
    <property type="entry name" value="WD40 repeat-like"/>
    <property type="match status" value="1"/>
</dbReference>
<dbReference type="GO" id="GO:0003743">
    <property type="term" value="F:translation initiation factor activity"/>
    <property type="evidence" value="ECO:0007669"/>
    <property type="project" value="UniProtKB-UniRule"/>
</dbReference>
<name>A0A7S1T9J4_9RHOD</name>
<feature type="repeat" description="WD" evidence="8">
    <location>
        <begin position="282"/>
        <end position="312"/>
    </location>
</feature>
<accession>A0A7S1T9J4</accession>
<dbReference type="GO" id="GO:0033290">
    <property type="term" value="C:eukaryotic 48S preinitiation complex"/>
    <property type="evidence" value="ECO:0007669"/>
    <property type="project" value="UniProtKB-UniRule"/>
</dbReference>
<dbReference type="GO" id="GO:0001732">
    <property type="term" value="P:formation of cytoplasmic translation initiation complex"/>
    <property type="evidence" value="ECO:0007669"/>
    <property type="project" value="UniProtKB-UniRule"/>
</dbReference>
<comment type="similarity">
    <text evidence="6">Belongs to the WD repeat STRAP family.</text>
</comment>
<dbReference type="CDD" id="cd00200">
    <property type="entry name" value="WD40"/>
    <property type="match status" value="1"/>
</dbReference>
<evidence type="ECO:0000256" key="1">
    <source>
        <dbReference type="ARBA" id="ARBA00022490"/>
    </source>
</evidence>
<dbReference type="HAMAP" id="MF_03008">
    <property type="entry name" value="eIF3i"/>
    <property type="match status" value="1"/>
</dbReference>
<gene>
    <name evidence="9" type="ORF">CCAE0312_LOCUS1980</name>
</gene>
<comment type="subunit">
    <text evidence="7">Component of the eukaryotic translation initiation factor 3 (eIF-3) complex.</text>
</comment>
<evidence type="ECO:0000313" key="9">
    <source>
        <dbReference type="EMBL" id="CAD9229281.1"/>
    </source>
</evidence>
<dbReference type="InterPro" id="IPR001680">
    <property type="entry name" value="WD40_rpt"/>
</dbReference>
<dbReference type="InterPro" id="IPR027525">
    <property type="entry name" value="eIF3i"/>
</dbReference>
<dbReference type="GO" id="GO:0071541">
    <property type="term" value="C:eukaryotic translation initiation factor 3 complex, eIF3m"/>
    <property type="evidence" value="ECO:0007669"/>
    <property type="project" value="TreeGrafter"/>
</dbReference>
<keyword evidence="4" id="KW-0677">Repeat</keyword>
<evidence type="ECO:0000256" key="2">
    <source>
        <dbReference type="ARBA" id="ARBA00022540"/>
    </source>
</evidence>
<evidence type="ECO:0000256" key="3">
    <source>
        <dbReference type="ARBA" id="ARBA00022574"/>
    </source>
</evidence>
<evidence type="ECO:0000256" key="5">
    <source>
        <dbReference type="ARBA" id="ARBA00022917"/>
    </source>
</evidence>
<comment type="function">
    <text evidence="7">Component of the eukaryotic translation initiation factor 3 (eIF-3) complex, which is involved in protein synthesis of a specialized repertoire of mRNAs and, together with other initiation factors, stimulates binding of mRNA and methionyl-tRNAi to the 40S ribosome. The eIF-3 complex specifically targets and initiates translation of a subset of mRNAs involved in cell proliferation.</text>
</comment>
<feature type="repeat" description="WD" evidence="8">
    <location>
        <begin position="48"/>
        <end position="89"/>
    </location>
</feature>
<sequence length="325" mass="36104">MRPLLLKGHERPLTMVRFNREGDILFTSAKDSSPTAWWASSGERIGTYKGHTGVVWGLDVTHGTDRVLTGSGDNSARLFEASTGKCLYTWSFPSPVRCVALAPGDRVAAMSNAKLMGQESAIHFMRLAEDATAIEEDRIMVIKDGLESTVIRMLFGPTGEWILSASEDGTVSKWDLESGTRLQSVKEHTAPITDMQFSKEAEQFITSSTDQSARLMDTRDLRHLKTYQTDRPVNSAAVSPLFDHVLLGGGQDASKVTTTADREGKFEARLYHKIYTSELGRIKGHFGPINTVAFSPDGRQYVSGGEDGFVRLHHFDQDYFDRKYD</sequence>
<dbReference type="PROSITE" id="PS50082">
    <property type="entry name" value="WD_REPEATS_2"/>
    <property type="match status" value="5"/>
</dbReference>
<comment type="similarity">
    <text evidence="7">Belongs to the eIF-3 subunit I family.</text>
</comment>